<dbReference type="OrthoDB" id="9762792at2"/>
<proteinExistence type="predicted"/>
<accession>A0A2P8C7Y7</accession>
<evidence type="ECO:0000313" key="2">
    <source>
        <dbReference type="EMBL" id="GET22165.1"/>
    </source>
</evidence>
<dbReference type="EMBL" id="PYGC01000011">
    <property type="protein sequence ID" value="PSK81047.1"/>
    <property type="molecule type" value="Genomic_DNA"/>
</dbReference>
<reference evidence="3 4" key="1">
    <citation type="submission" date="2018-03" db="EMBL/GenBank/DDBJ databases">
        <title>Genomic Encyclopedia of Archaeal and Bacterial Type Strains, Phase II (KMG-II): from individual species to whole genera.</title>
        <authorList>
            <person name="Goeker M."/>
        </authorList>
    </citation>
    <scope>NUCLEOTIDE SEQUENCE [LARGE SCALE GENOMIC DNA]</scope>
    <source>
        <strain evidence="3 4">DSM 27267</strain>
    </source>
</reference>
<feature type="domain" description="PD-(D/E)XK endonuclease-like" evidence="1">
    <location>
        <begin position="665"/>
        <end position="955"/>
    </location>
</feature>
<gene>
    <name evidence="3" type="ORF">CLV93_11124</name>
    <name evidence="2" type="ORF">JCM18694_24110</name>
</gene>
<dbReference type="Proteomes" id="UP000396862">
    <property type="component" value="Unassembled WGS sequence"/>
</dbReference>
<dbReference type="InterPro" id="IPR027417">
    <property type="entry name" value="P-loop_NTPase"/>
</dbReference>
<sequence>MRGFLARLAAHLYEVYGDKISEQTIIFPNRRAGIFFNSYLNRLVSEPIFSPEIVTISDFFASQTDWHVADPLTLVFHLYEIYREVTGSSESFDDFYFWGDMLVNDFDDIDKYNVDAAGLFQNISDLKEIDLLFQDFDDESREHISGFWRSLSNRDKTPNQEEFLQIWQSLFPIYEKFRERLLNEGIAYEGMVYRETARQIQEKELQIKQDGDIILAGFNALNRCEEILFSFFRETGKAKFFWDYDRYYLDDPQQEAGLFMRKNLKKFPQAASLGGESDFMQHPPKIEIINVPSQVGQAQVASNQLMKMPTPDRQFDDAAVVLCDEGLLLPVLGALPEQIGKVNVTMGFPVNASPAYSLVNQLIELQRNIRRHEESVFYYKNVLALLGHQLVSGIEPELSRKLTEEIISQNMVYLPAKRLQQSPFLRLIFQIPRTIDDYSDYFLEILRSVFTKMPSDESENRHQLHKEYLFQLYLAVNRLKDVLETSGKKILGDENFLTRETYFRFLGQYLGGITVPFEGEPLQGLQVMGILETRTLDFRNLVILSMNDGVMPKTSAKASFIPYNLRRGFGLPSVEEMNAMYAYYFYRLLQRAESVTFVYHSGTEGLFVGEKSRYLYQLQMETPLDIKETSVSMEVSSLSPVPIVVQKTEDVMAPLKPYLKGERVLSPSAIDKYLTCSLQFYFRYSAGLEEPDEVTEEVDARIFGNLFHDTMEALYTPFLGKELSADDIQGLIDDELKIQDLLLQSFRKNYFKGGGNSEAVVLRGRNWLVGEIVKKYVRQVLALDKERAPFTIEGLENKVKADFPLTDGERTVLVGGKVDRMDKRDGVLEILDYKTGKADLSFTMLDDLFDQEKSNRNKAALQTLIYASVVHANRKSEGIIQTGIYALRRIFEKDFQPTVTSKELGNLPVNYVEHQDVFKEKLVGLLEEIFDTNIPFIQTEKEETCRYCPYKNICRRG</sequence>
<evidence type="ECO:0000313" key="4">
    <source>
        <dbReference type="Proteomes" id="UP000240621"/>
    </source>
</evidence>
<dbReference type="AlphaFoldDB" id="A0A2P8C7Y7"/>
<dbReference type="InterPro" id="IPR011604">
    <property type="entry name" value="PDDEXK-like_dom_sf"/>
</dbReference>
<keyword evidence="5" id="KW-1185">Reference proteome</keyword>
<dbReference type="Pfam" id="PF12705">
    <property type="entry name" value="PDDEXK_1"/>
    <property type="match status" value="1"/>
</dbReference>
<dbReference type="EMBL" id="BLAU01000001">
    <property type="protein sequence ID" value="GET22165.1"/>
    <property type="molecule type" value="Genomic_DNA"/>
</dbReference>
<evidence type="ECO:0000313" key="5">
    <source>
        <dbReference type="Proteomes" id="UP000396862"/>
    </source>
</evidence>
<dbReference type="RefSeq" id="WP_106543368.1">
    <property type="nucleotide sequence ID" value="NZ_BLAU01000001.1"/>
</dbReference>
<protein>
    <submittedName>
        <fullName evidence="3">PD-(D/E)XK nuclease superfamily protein</fullName>
    </submittedName>
</protein>
<dbReference type="Gene3D" id="3.90.320.10">
    <property type="match status" value="1"/>
</dbReference>
<evidence type="ECO:0000259" key="1">
    <source>
        <dbReference type="Pfam" id="PF12705"/>
    </source>
</evidence>
<reference evidence="2 5" key="2">
    <citation type="submission" date="2019-10" db="EMBL/GenBank/DDBJ databases">
        <title>Prolixibacter strains distinguished by the presence of nitrate reductase genes were adept at nitrate-dependent anaerobic corrosion of metallic iron and carbon steel.</title>
        <authorList>
            <person name="Iino T."/>
            <person name="Shono N."/>
            <person name="Ito K."/>
            <person name="Nakamura R."/>
            <person name="Sueoka K."/>
            <person name="Harayama S."/>
            <person name="Ohkuma M."/>
        </authorList>
    </citation>
    <scope>NUCLEOTIDE SEQUENCE [LARGE SCALE GENOMIC DNA]</scope>
    <source>
        <strain evidence="2 5">MIC1-1</strain>
    </source>
</reference>
<dbReference type="SUPFAM" id="SSF52540">
    <property type="entry name" value="P-loop containing nucleoside triphosphate hydrolases"/>
    <property type="match status" value="1"/>
</dbReference>
<name>A0A2P8C7Y7_9BACT</name>
<organism evidence="3 4">
    <name type="scientific">Prolixibacter denitrificans</name>
    <dbReference type="NCBI Taxonomy" id="1541063"/>
    <lineage>
        <taxon>Bacteria</taxon>
        <taxon>Pseudomonadati</taxon>
        <taxon>Bacteroidota</taxon>
        <taxon>Bacteroidia</taxon>
        <taxon>Marinilabiliales</taxon>
        <taxon>Prolixibacteraceae</taxon>
        <taxon>Prolixibacter</taxon>
    </lineage>
</organism>
<dbReference type="InterPro" id="IPR038726">
    <property type="entry name" value="PDDEXK_AddAB-type"/>
</dbReference>
<dbReference type="Proteomes" id="UP000240621">
    <property type="component" value="Unassembled WGS sequence"/>
</dbReference>
<comment type="caution">
    <text evidence="3">The sequence shown here is derived from an EMBL/GenBank/DDBJ whole genome shotgun (WGS) entry which is preliminary data.</text>
</comment>
<evidence type="ECO:0000313" key="3">
    <source>
        <dbReference type="EMBL" id="PSK81047.1"/>
    </source>
</evidence>